<evidence type="ECO:0000313" key="16">
    <source>
        <dbReference type="Proteomes" id="UP000318331"/>
    </source>
</evidence>
<evidence type="ECO:0000256" key="8">
    <source>
        <dbReference type="ARBA" id="ARBA00023098"/>
    </source>
</evidence>
<dbReference type="Pfam" id="PF13091">
    <property type="entry name" value="PLDc_2"/>
    <property type="match status" value="2"/>
</dbReference>
<dbReference type="InterPro" id="IPR022924">
    <property type="entry name" value="Cardiolipin_synthase"/>
</dbReference>
<keyword evidence="3" id="KW-0444">Lipid biosynthesis</keyword>
<evidence type="ECO:0000256" key="13">
    <source>
        <dbReference type="SAM" id="Phobius"/>
    </source>
</evidence>
<feature type="domain" description="PLD phosphodiesterase" evidence="14">
    <location>
        <begin position="216"/>
        <end position="243"/>
    </location>
</feature>
<feature type="transmembrane region" description="Helical" evidence="13">
    <location>
        <begin position="6"/>
        <end position="28"/>
    </location>
</feature>
<dbReference type="InterPro" id="IPR001736">
    <property type="entry name" value="PLipase_D/transphosphatidylase"/>
</dbReference>
<dbReference type="RefSeq" id="WP_141917666.1">
    <property type="nucleotide sequence ID" value="NZ_BAAAYS010000011.1"/>
</dbReference>
<keyword evidence="16" id="KW-1185">Reference proteome</keyword>
<sequence>MNDATLWAVSLAIAHLVICLVAAVLISMNRRPTSAIAWVLAIIFVPYLGILFFLLIGVGKLPRHRRAQQAEVNRLVTERTAGLSTVGNSGEWPTWLGSLVRLNRELGSLPMVGGNRVRLLPDYVGSIEAMVAAIDRAEYYVHVEFYILVHDQTTHPFFEALRRACERGVTVRVLSDFVTGFQFPNRRETRRLLREMGAEWLPLLPLVPWRGQWQRPDMRNHRKIVVVDGYTGFMGSQNMIDSSYLKKKNVQRGLHWHELMVEAEGPIVRELNAVFLTDWYSESGELLPIDTTPVVFSPRPELVDAQVVPSGPSFDNDNNLKLFVALIHQAERRISITSPYFVPDESLLIALITAAARGVAVELFVSEVADQVLVYHAQRSYYESLLAAGVRIHLYRAPTVLHSKHFSIDDEVAVIGSSNMDIRSFALNMEVSMLVHGRGFVTAMRAVEDDYRRASIPLDLAEWVNRPLRQKVADNLARLTSELQ</sequence>
<dbReference type="PANTHER" id="PTHR21248">
    <property type="entry name" value="CARDIOLIPIN SYNTHASE"/>
    <property type="match status" value="1"/>
</dbReference>
<evidence type="ECO:0000256" key="9">
    <source>
        <dbReference type="ARBA" id="ARBA00023136"/>
    </source>
</evidence>
<keyword evidence="5 13" id="KW-0812">Transmembrane</keyword>
<name>A0A543HYX0_9MICO</name>
<dbReference type="Gene3D" id="3.30.870.10">
    <property type="entry name" value="Endonuclease Chain A"/>
    <property type="match status" value="2"/>
</dbReference>
<keyword evidence="7 13" id="KW-1133">Transmembrane helix</keyword>
<dbReference type="EMBL" id="VFPN01000002">
    <property type="protein sequence ID" value="TQM63534.1"/>
    <property type="molecule type" value="Genomic_DNA"/>
</dbReference>
<dbReference type="PROSITE" id="PS50035">
    <property type="entry name" value="PLD"/>
    <property type="match status" value="2"/>
</dbReference>
<evidence type="ECO:0000256" key="4">
    <source>
        <dbReference type="ARBA" id="ARBA00022679"/>
    </source>
</evidence>
<dbReference type="GO" id="GO:0008808">
    <property type="term" value="F:cardiolipin synthase activity"/>
    <property type="evidence" value="ECO:0007669"/>
    <property type="project" value="UniProtKB-UniRule"/>
</dbReference>
<evidence type="ECO:0000256" key="10">
    <source>
        <dbReference type="ARBA" id="ARBA00023209"/>
    </source>
</evidence>
<organism evidence="15 16">
    <name type="scientific">Klugiella xanthotipulae</name>
    <dbReference type="NCBI Taxonomy" id="244735"/>
    <lineage>
        <taxon>Bacteria</taxon>
        <taxon>Bacillati</taxon>
        <taxon>Actinomycetota</taxon>
        <taxon>Actinomycetes</taxon>
        <taxon>Micrococcales</taxon>
        <taxon>Microbacteriaceae</taxon>
        <taxon>Klugiella</taxon>
    </lineage>
</organism>
<dbReference type="GO" id="GO:0005886">
    <property type="term" value="C:plasma membrane"/>
    <property type="evidence" value="ECO:0007669"/>
    <property type="project" value="UniProtKB-SubCell"/>
</dbReference>
<dbReference type="InterPro" id="IPR025202">
    <property type="entry name" value="PLD-like_dom"/>
</dbReference>
<evidence type="ECO:0000256" key="2">
    <source>
        <dbReference type="ARBA" id="ARBA00022475"/>
    </source>
</evidence>
<comment type="subcellular location">
    <subcellularLocation>
        <location evidence="1">Cell membrane</location>
        <topology evidence="1">Multi-pass membrane protein</topology>
    </subcellularLocation>
</comment>
<dbReference type="EC" id="2.7.8.-" evidence="12"/>
<evidence type="ECO:0000256" key="7">
    <source>
        <dbReference type="ARBA" id="ARBA00022989"/>
    </source>
</evidence>
<accession>A0A543HYX0</accession>
<feature type="transmembrane region" description="Helical" evidence="13">
    <location>
        <begin position="35"/>
        <end position="58"/>
    </location>
</feature>
<dbReference type="Proteomes" id="UP000318331">
    <property type="component" value="Unassembled WGS sequence"/>
</dbReference>
<dbReference type="SUPFAM" id="SSF56024">
    <property type="entry name" value="Phospholipase D/nuclease"/>
    <property type="match status" value="2"/>
</dbReference>
<dbReference type="GO" id="GO:0032049">
    <property type="term" value="P:cardiolipin biosynthetic process"/>
    <property type="evidence" value="ECO:0007669"/>
    <property type="project" value="UniProtKB-UniRule"/>
</dbReference>
<evidence type="ECO:0000256" key="3">
    <source>
        <dbReference type="ARBA" id="ARBA00022516"/>
    </source>
</evidence>
<dbReference type="NCBIfam" id="TIGR04265">
    <property type="entry name" value="bac_cardiolipin"/>
    <property type="match status" value="1"/>
</dbReference>
<feature type="domain" description="PLD phosphodiesterase" evidence="14">
    <location>
        <begin position="397"/>
        <end position="424"/>
    </location>
</feature>
<comment type="caution">
    <text evidence="15">The sequence shown here is derived from an EMBL/GenBank/DDBJ whole genome shotgun (WGS) entry which is preliminary data.</text>
</comment>
<keyword evidence="8" id="KW-0443">Lipid metabolism</keyword>
<protein>
    <recommendedName>
        <fullName evidence="12">Cardiolipin synthase</fullName>
        <ecNumber evidence="12">2.7.8.-</ecNumber>
    </recommendedName>
</protein>
<keyword evidence="10" id="KW-0594">Phospholipid biosynthesis</keyword>
<evidence type="ECO:0000256" key="12">
    <source>
        <dbReference type="NCBIfam" id="TIGR04265"/>
    </source>
</evidence>
<evidence type="ECO:0000259" key="14">
    <source>
        <dbReference type="PROSITE" id="PS50035"/>
    </source>
</evidence>
<keyword evidence="9 13" id="KW-0472">Membrane</keyword>
<evidence type="ECO:0000313" key="15">
    <source>
        <dbReference type="EMBL" id="TQM63534.1"/>
    </source>
</evidence>
<evidence type="ECO:0000256" key="1">
    <source>
        <dbReference type="ARBA" id="ARBA00004651"/>
    </source>
</evidence>
<keyword evidence="6" id="KW-0677">Repeat</keyword>
<dbReference type="AlphaFoldDB" id="A0A543HYX0"/>
<keyword evidence="2" id="KW-1003">Cell membrane</keyword>
<dbReference type="OrthoDB" id="9762009at2"/>
<dbReference type="CDD" id="cd09158">
    <property type="entry name" value="PLDc_EcCLS_like_2"/>
    <property type="match status" value="1"/>
</dbReference>
<dbReference type="SMART" id="SM00155">
    <property type="entry name" value="PLDc"/>
    <property type="match status" value="2"/>
</dbReference>
<keyword evidence="4" id="KW-0808">Transferase</keyword>
<evidence type="ECO:0000256" key="5">
    <source>
        <dbReference type="ARBA" id="ARBA00022692"/>
    </source>
</evidence>
<proteinExistence type="predicted"/>
<evidence type="ECO:0000256" key="11">
    <source>
        <dbReference type="ARBA" id="ARBA00023264"/>
    </source>
</evidence>
<gene>
    <name evidence="15" type="ORF">FB466_1799</name>
</gene>
<dbReference type="Pfam" id="PF13396">
    <property type="entry name" value="PLDc_N"/>
    <property type="match status" value="1"/>
</dbReference>
<reference evidence="15 16" key="1">
    <citation type="submission" date="2019-06" db="EMBL/GenBank/DDBJ databases">
        <title>Sequencing the genomes of 1000 actinobacteria strains.</title>
        <authorList>
            <person name="Klenk H.-P."/>
        </authorList>
    </citation>
    <scope>NUCLEOTIDE SEQUENCE [LARGE SCALE GENOMIC DNA]</scope>
    <source>
        <strain evidence="15 16">DSM 18031</strain>
    </source>
</reference>
<keyword evidence="11" id="KW-1208">Phospholipid metabolism</keyword>
<dbReference type="InterPro" id="IPR027379">
    <property type="entry name" value="CLS_N"/>
</dbReference>
<evidence type="ECO:0000256" key="6">
    <source>
        <dbReference type="ARBA" id="ARBA00022737"/>
    </source>
</evidence>
<dbReference type="PANTHER" id="PTHR21248:SF22">
    <property type="entry name" value="PHOSPHOLIPASE D"/>
    <property type="match status" value="1"/>
</dbReference>